<evidence type="ECO:0000313" key="6">
    <source>
        <dbReference type="Proteomes" id="UP000050867"/>
    </source>
</evidence>
<evidence type="ECO:0000313" key="5">
    <source>
        <dbReference type="EMBL" id="KRV46577.1"/>
    </source>
</evidence>
<dbReference type="Pfam" id="PF00291">
    <property type="entry name" value="PALP"/>
    <property type="match status" value="1"/>
</dbReference>
<keyword evidence="2" id="KW-0663">Pyridoxal phosphate</keyword>
<comment type="caution">
    <text evidence="5">The sequence shown here is derived from an EMBL/GenBank/DDBJ whole genome shotgun (WGS) entry which is preliminary data.</text>
</comment>
<dbReference type="InterPro" id="IPR036052">
    <property type="entry name" value="TrpB-like_PALP_sf"/>
</dbReference>
<dbReference type="OrthoDB" id="34584at2"/>
<feature type="compositionally biased region" description="Basic and acidic residues" evidence="3">
    <location>
        <begin position="25"/>
        <end position="36"/>
    </location>
</feature>
<name>A0A0T6LL06_WENVI</name>
<sequence>MTKAPRVALPVTRRSVSQASGLRRAPGDPRPRDWHRTIPGYAPTPLVDAPTLAERLGVGRVLVKNEQQRLQLPSFKILGASWAVHRALCQRLEVSPELRFDELRDRLAGHRHLVLTCATDGNHGRAVAHMAKLLGLTSTVYVPNDLSQPRITAIEDEGAEVVRVFGTYDDAVRYTAVQAARHPNQVLVSDTSWPGYETVPRFVVQGYETIFDEIDDDLRAPGTDARTDPHVVLVPVGVGALASAVISRWPGDTHTRVVTVEPDTAACVQQSLALGAPTNVPGPHLSIMAGLNCGEPSMLAWPVLAAGVAAAVAVNDDEARAAMRDLATAGIVAGESGAAALAGAHVLFRSDEGRDALRGLEVPADATVLLLNTEGAADPDSYSRIVHHR</sequence>
<dbReference type="RefSeq" id="WP_018385691.1">
    <property type="nucleotide sequence ID" value="NZ_LLZU01000039.1"/>
</dbReference>
<dbReference type="NCBIfam" id="NF006058">
    <property type="entry name" value="PRK08206.1"/>
    <property type="match status" value="1"/>
</dbReference>
<dbReference type="EMBL" id="LLZU01000039">
    <property type="protein sequence ID" value="KRV46577.1"/>
    <property type="molecule type" value="Genomic_DNA"/>
</dbReference>
<feature type="region of interest" description="Disordered" evidence="3">
    <location>
        <begin position="1"/>
        <end position="41"/>
    </location>
</feature>
<dbReference type="Proteomes" id="UP000050867">
    <property type="component" value="Unassembled WGS sequence"/>
</dbReference>
<organism evidence="5 6">
    <name type="scientific">Wenjunlia vitaminophila</name>
    <name type="common">Streptomyces vitaminophilus</name>
    <dbReference type="NCBI Taxonomy" id="76728"/>
    <lineage>
        <taxon>Bacteria</taxon>
        <taxon>Bacillati</taxon>
        <taxon>Actinomycetota</taxon>
        <taxon>Actinomycetes</taxon>
        <taxon>Kitasatosporales</taxon>
        <taxon>Streptomycetaceae</taxon>
        <taxon>Wenjunlia</taxon>
    </lineage>
</organism>
<gene>
    <name evidence="5" type="ORF">AQ490_11905</name>
</gene>
<feature type="domain" description="Tryptophan synthase beta chain-like PALP" evidence="4">
    <location>
        <begin position="39"/>
        <end position="346"/>
    </location>
</feature>
<dbReference type="eggNOG" id="COG1171">
    <property type="taxonomic scope" value="Bacteria"/>
</dbReference>
<comment type="cofactor">
    <cofactor evidence="1">
        <name>pyridoxal 5'-phosphate</name>
        <dbReference type="ChEBI" id="CHEBI:597326"/>
    </cofactor>
</comment>
<dbReference type="PANTHER" id="PTHR42937">
    <property type="match status" value="1"/>
</dbReference>
<protein>
    <recommendedName>
        <fullName evidence="4">Tryptophan synthase beta chain-like PALP domain-containing protein</fullName>
    </recommendedName>
</protein>
<evidence type="ECO:0000256" key="3">
    <source>
        <dbReference type="SAM" id="MobiDB-lite"/>
    </source>
</evidence>
<dbReference type="Gene3D" id="3.40.50.1100">
    <property type="match status" value="2"/>
</dbReference>
<evidence type="ECO:0000256" key="1">
    <source>
        <dbReference type="ARBA" id="ARBA00001933"/>
    </source>
</evidence>
<proteinExistence type="predicted"/>
<evidence type="ECO:0000259" key="4">
    <source>
        <dbReference type="Pfam" id="PF00291"/>
    </source>
</evidence>
<reference evidence="5 6" key="1">
    <citation type="submission" date="2015-10" db="EMBL/GenBank/DDBJ databases">
        <title>Draft genome sequence of pyrrolomycin-producing Streptomyces vitaminophilus.</title>
        <authorList>
            <person name="Graham D.E."/>
            <person name="Mahan K.M."/>
            <person name="Klingeman D.M."/>
            <person name="Hettich R.L."/>
            <person name="Parry R.J."/>
        </authorList>
    </citation>
    <scope>NUCLEOTIDE SEQUENCE [LARGE SCALE GENOMIC DNA]</scope>
    <source>
        <strain evidence="5 6">ATCC 31673</strain>
    </source>
</reference>
<evidence type="ECO:0000256" key="2">
    <source>
        <dbReference type="ARBA" id="ARBA00022898"/>
    </source>
</evidence>
<dbReference type="GO" id="GO:1901605">
    <property type="term" value="P:alpha-amino acid metabolic process"/>
    <property type="evidence" value="ECO:0007669"/>
    <property type="project" value="UniProtKB-ARBA"/>
</dbReference>
<accession>A0A0T6LL06</accession>
<keyword evidence="6" id="KW-1185">Reference proteome</keyword>
<dbReference type="SUPFAM" id="SSF53686">
    <property type="entry name" value="Tryptophan synthase beta subunit-like PLP-dependent enzymes"/>
    <property type="match status" value="1"/>
</dbReference>
<dbReference type="AlphaFoldDB" id="A0A0T6LL06"/>
<dbReference type="STRING" id="76728.AQ490_11905"/>
<dbReference type="InterPro" id="IPR001926">
    <property type="entry name" value="TrpB-like_PALP"/>
</dbReference>
<dbReference type="PANTHER" id="PTHR42937:SF1">
    <property type="entry name" value="DIAMINOPROPIONATE AMMONIA-LYASE"/>
    <property type="match status" value="1"/>
</dbReference>